<evidence type="ECO:0000256" key="3">
    <source>
        <dbReference type="SAM" id="Coils"/>
    </source>
</evidence>
<dbReference type="PANTHER" id="PTHR21100">
    <property type="entry name" value="PREFOLDIN SUBUNIT 4"/>
    <property type="match status" value="1"/>
</dbReference>
<dbReference type="InterPro" id="IPR016661">
    <property type="entry name" value="PFDN4"/>
</dbReference>
<dbReference type="GO" id="GO:0006457">
    <property type="term" value="P:protein folding"/>
    <property type="evidence" value="ECO:0007669"/>
    <property type="project" value="InterPro"/>
</dbReference>
<evidence type="ECO:0000313" key="5">
    <source>
        <dbReference type="RefSeq" id="XP_026191786.1"/>
    </source>
</evidence>
<keyword evidence="4" id="KW-1185">Reference proteome</keyword>
<accession>A0A6P6RVA3</accession>
<proteinExistence type="inferred from homology"/>
<dbReference type="Proteomes" id="UP000515125">
    <property type="component" value="Unplaced"/>
</dbReference>
<dbReference type="GO" id="GO:0005737">
    <property type="term" value="C:cytoplasm"/>
    <property type="evidence" value="ECO:0007669"/>
    <property type="project" value="TreeGrafter"/>
</dbReference>
<name>A0A6P6RVA3_9EIME</name>
<dbReference type="GeneID" id="34617726"/>
<dbReference type="PANTHER" id="PTHR21100:SF9">
    <property type="entry name" value="PREFOLDIN SUBUNIT 4"/>
    <property type="match status" value="1"/>
</dbReference>
<dbReference type="InterPro" id="IPR009053">
    <property type="entry name" value="Prefoldin"/>
</dbReference>
<dbReference type="GO" id="GO:0051082">
    <property type="term" value="F:unfolded protein binding"/>
    <property type="evidence" value="ECO:0007669"/>
    <property type="project" value="InterPro"/>
</dbReference>
<dbReference type="GO" id="GO:0016272">
    <property type="term" value="C:prefoldin complex"/>
    <property type="evidence" value="ECO:0007669"/>
    <property type="project" value="InterPro"/>
</dbReference>
<reference evidence="5" key="1">
    <citation type="submission" date="2025-08" db="UniProtKB">
        <authorList>
            <consortium name="RefSeq"/>
        </authorList>
    </citation>
    <scope>IDENTIFICATION</scope>
</reference>
<organism evidence="4 5">
    <name type="scientific">Cyclospora cayetanensis</name>
    <dbReference type="NCBI Taxonomy" id="88456"/>
    <lineage>
        <taxon>Eukaryota</taxon>
        <taxon>Sar</taxon>
        <taxon>Alveolata</taxon>
        <taxon>Apicomplexa</taxon>
        <taxon>Conoidasida</taxon>
        <taxon>Coccidia</taxon>
        <taxon>Eucoccidiorida</taxon>
        <taxon>Eimeriorina</taxon>
        <taxon>Eimeriidae</taxon>
        <taxon>Cyclospora</taxon>
    </lineage>
</organism>
<dbReference type="OrthoDB" id="10250441at2759"/>
<feature type="coiled-coil region" evidence="3">
    <location>
        <begin position="83"/>
        <end position="110"/>
    </location>
</feature>
<evidence type="ECO:0000256" key="1">
    <source>
        <dbReference type="ARBA" id="ARBA00008045"/>
    </source>
</evidence>
<dbReference type="RefSeq" id="XP_026191786.1">
    <property type="nucleotide sequence ID" value="XM_026336001.1"/>
</dbReference>
<dbReference type="InterPro" id="IPR002777">
    <property type="entry name" value="PFD_beta-like"/>
</dbReference>
<sequence length="123" mass="13921">MASEIDVSEEAQKRLCRFSYLSHSIGTMEERLAVLKKKITALSDASEEVEVSFTDDDLWIKVGQSCYVQQSADGVQEHLSAAQEETRAELRKLDNTLAAYRSEMLELKAKLYAEFGNRVNLDK</sequence>
<evidence type="ECO:0000256" key="2">
    <source>
        <dbReference type="ARBA" id="ARBA00023186"/>
    </source>
</evidence>
<protein>
    <submittedName>
        <fullName evidence="5">Probable prefoldin subunit 4</fullName>
    </submittedName>
</protein>
<gene>
    <name evidence="5" type="primary">LOC34617726</name>
</gene>
<keyword evidence="2" id="KW-0143">Chaperone</keyword>
<dbReference type="Gene3D" id="1.10.287.370">
    <property type="match status" value="1"/>
</dbReference>
<dbReference type="AlphaFoldDB" id="A0A6P6RVA3"/>
<dbReference type="SUPFAM" id="SSF46579">
    <property type="entry name" value="Prefoldin"/>
    <property type="match status" value="1"/>
</dbReference>
<keyword evidence="3" id="KW-0175">Coiled coil</keyword>
<evidence type="ECO:0000313" key="4">
    <source>
        <dbReference type="Proteomes" id="UP000515125"/>
    </source>
</evidence>
<dbReference type="Pfam" id="PF01920">
    <property type="entry name" value="Prefoldin_2"/>
    <property type="match status" value="1"/>
</dbReference>
<comment type="similarity">
    <text evidence="1">Belongs to the prefoldin subunit beta family.</text>
</comment>